<protein>
    <submittedName>
        <fullName evidence="1">Uncharacterized protein</fullName>
    </submittedName>
</protein>
<reference evidence="1 2" key="1">
    <citation type="submission" date="2013-12" db="EMBL/GenBank/DDBJ databases">
        <title>Annotated genome of Streptomyces scopuliridis.</title>
        <authorList>
            <person name="Olson J.B."/>
        </authorList>
    </citation>
    <scope>NUCLEOTIDE SEQUENCE [LARGE SCALE GENOMIC DNA]</scope>
    <source>
        <strain evidence="1 2">RB72</strain>
    </source>
</reference>
<dbReference type="EMBL" id="AZSP01000133">
    <property type="protein sequence ID" value="PVE11639.1"/>
    <property type="molecule type" value="Genomic_DNA"/>
</dbReference>
<name>A0A2T7T8Z7_9ACTN</name>
<dbReference type="AlphaFoldDB" id="A0A2T7T8Z7"/>
<sequence length="118" mass="12015">MDGQVLSQDVVAAQVVGEPGQQLGAGGGLDAEGEVEGVLALGGGHRVPPAAGEVEQVTWAQDQLRDRLFRRWLGLVGVLVHRGGAGGAVQLPAFGSVDLEDDHIVVVPVHAEALAGGQ</sequence>
<organism evidence="1 2">
    <name type="scientific">Streptomyces scopuliridis RB72</name>
    <dbReference type="NCBI Taxonomy" id="1440053"/>
    <lineage>
        <taxon>Bacteria</taxon>
        <taxon>Bacillati</taxon>
        <taxon>Actinomycetota</taxon>
        <taxon>Actinomycetes</taxon>
        <taxon>Kitasatosporales</taxon>
        <taxon>Streptomycetaceae</taxon>
        <taxon>Streptomyces</taxon>
    </lineage>
</organism>
<proteinExistence type="predicted"/>
<keyword evidence="2" id="KW-1185">Reference proteome</keyword>
<dbReference type="Proteomes" id="UP000245992">
    <property type="component" value="Unassembled WGS sequence"/>
</dbReference>
<gene>
    <name evidence="1" type="ORF">Y717_31220</name>
</gene>
<evidence type="ECO:0000313" key="1">
    <source>
        <dbReference type="EMBL" id="PVE11639.1"/>
    </source>
</evidence>
<comment type="caution">
    <text evidence="1">The sequence shown here is derived from an EMBL/GenBank/DDBJ whole genome shotgun (WGS) entry which is preliminary data.</text>
</comment>
<evidence type="ECO:0000313" key="2">
    <source>
        <dbReference type="Proteomes" id="UP000245992"/>
    </source>
</evidence>
<accession>A0A2T7T8Z7</accession>